<reference evidence="11 12" key="1">
    <citation type="submission" date="2021-03" db="EMBL/GenBank/DDBJ databases">
        <title>Genomic Encyclopedia of Type Strains, Phase IV (KMG-IV): sequencing the most valuable type-strain genomes for metagenomic binning, comparative biology and taxonomic classification.</title>
        <authorList>
            <person name="Goeker M."/>
        </authorList>
    </citation>
    <scope>NUCLEOTIDE SEQUENCE [LARGE SCALE GENOMIC DNA]</scope>
    <source>
        <strain evidence="11 12">DSM 24950</strain>
    </source>
</reference>
<gene>
    <name evidence="11" type="ORF">J2Z65_006301</name>
</gene>
<keyword evidence="4" id="KW-0547">Nucleotide-binding</keyword>
<dbReference type="InterPro" id="IPR025669">
    <property type="entry name" value="AAA_dom"/>
</dbReference>
<dbReference type="InterPro" id="IPR050445">
    <property type="entry name" value="Bact_polysacc_biosynth/exp"/>
</dbReference>
<keyword evidence="6" id="KW-0067">ATP-binding</keyword>
<protein>
    <recommendedName>
        <fullName evidence="2">non-specific protein-tyrosine kinase</fullName>
        <ecNumber evidence="2">2.7.10.2</ecNumber>
    </recommendedName>
</protein>
<evidence type="ECO:0000256" key="7">
    <source>
        <dbReference type="ARBA" id="ARBA00023137"/>
    </source>
</evidence>
<dbReference type="Proteomes" id="UP001519344">
    <property type="component" value="Unassembled WGS sequence"/>
</dbReference>
<feature type="domain" description="AAA" evidence="10">
    <location>
        <begin position="41"/>
        <end position="171"/>
    </location>
</feature>
<dbReference type="PANTHER" id="PTHR32309">
    <property type="entry name" value="TYROSINE-PROTEIN KINASE"/>
    <property type="match status" value="1"/>
</dbReference>
<keyword evidence="12" id="KW-1185">Reference proteome</keyword>
<evidence type="ECO:0000256" key="1">
    <source>
        <dbReference type="ARBA" id="ARBA00007316"/>
    </source>
</evidence>
<keyword evidence="3" id="KW-0808">Transferase</keyword>
<evidence type="ECO:0000256" key="6">
    <source>
        <dbReference type="ARBA" id="ARBA00022840"/>
    </source>
</evidence>
<keyword evidence="7" id="KW-0829">Tyrosine-protein kinase</keyword>
<accession>A0ABS4I7X6</accession>
<dbReference type="SUPFAM" id="SSF52540">
    <property type="entry name" value="P-loop containing nucleoside triphosphate hydrolases"/>
    <property type="match status" value="1"/>
</dbReference>
<evidence type="ECO:0000256" key="8">
    <source>
        <dbReference type="ARBA" id="ARBA00051245"/>
    </source>
</evidence>
<evidence type="ECO:0000313" key="11">
    <source>
        <dbReference type="EMBL" id="MBP1967037.1"/>
    </source>
</evidence>
<evidence type="ECO:0000256" key="4">
    <source>
        <dbReference type="ARBA" id="ARBA00022741"/>
    </source>
</evidence>
<dbReference type="NCBIfam" id="TIGR01007">
    <property type="entry name" value="eps_fam"/>
    <property type="match status" value="1"/>
</dbReference>
<dbReference type="Pfam" id="PF13614">
    <property type="entry name" value="AAA_31"/>
    <property type="match status" value="1"/>
</dbReference>
<dbReference type="Gene3D" id="3.40.50.300">
    <property type="entry name" value="P-loop containing nucleotide triphosphate hydrolases"/>
    <property type="match status" value="1"/>
</dbReference>
<dbReference type="InterPro" id="IPR005702">
    <property type="entry name" value="Wzc-like_C"/>
</dbReference>
<comment type="catalytic activity">
    <reaction evidence="8">
        <text>L-tyrosyl-[protein] + ATP = O-phospho-L-tyrosyl-[protein] + ADP + H(+)</text>
        <dbReference type="Rhea" id="RHEA:10596"/>
        <dbReference type="Rhea" id="RHEA-COMP:10136"/>
        <dbReference type="Rhea" id="RHEA-COMP:20101"/>
        <dbReference type="ChEBI" id="CHEBI:15378"/>
        <dbReference type="ChEBI" id="CHEBI:30616"/>
        <dbReference type="ChEBI" id="CHEBI:46858"/>
        <dbReference type="ChEBI" id="CHEBI:61978"/>
        <dbReference type="ChEBI" id="CHEBI:456216"/>
        <dbReference type="EC" id="2.7.10.2"/>
    </reaction>
</comment>
<evidence type="ECO:0000256" key="5">
    <source>
        <dbReference type="ARBA" id="ARBA00022777"/>
    </source>
</evidence>
<evidence type="ECO:0000259" key="10">
    <source>
        <dbReference type="Pfam" id="PF13614"/>
    </source>
</evidence>
<dbReference type="CDD" id="cd05387">
    <property type="entry name" value="BY-kinase"/>
    <property type="match status" value="1"/>
</dbReference>
<comment type="similarity">
    <text evidence="1">Belongs to the CpsD/CapB family.</text>
</comment>
<organism evidence="11 12">
    <name type="scientific">Paenibacillus aceris</name>
    <dbReference type="NCBI Taxonomy" id="869555"/>
    <lineage>
        <taxon>Bacteria</taxon>
        <taxon>Bacillati</taxon>
        <taxon>Bacillota</taxon>
        <taxon>Bacilli</taxon>
        <taxon>Bacillales</taxon>
        <taxon>Paenibacillaceae</taxon>
        <taxon>Paenibacillus</taxon>
    </lineage>
</organism>
<name>A0ABS4I7X6_9BACL</name>
<dbReference type="InterPro" id="IPR027417">
    <property type="entry name" value="P-loop_NTPase"/>
</dbReference>
<proteinExistence type="inferred from homology"/>
<dbReference type="RefSeq" id="WP_167052010.1">
    <property type="nucleotide sequence ID" value="NZ_JAAOZR010000001.1"/>
</dbReference>
<evidence type="ECO:0000313" key="12">
    <source>
        <dbReference type="Proteomes" id="UP001519344"/>
    </source>
</evidence>
<dbReference type="EMBL" id="JAGGKV010000028">
    <property type="protein sequence ID" value="MBP1967037.1"/>
    <property type="molecule type" value="Genomic_DNA"/>
</dbReference>
<feature type="region of interest" description="Disordered" evidence="9">
    <location>
        <begin position="1"/>
        <end position="20"/>
    </location>
</feature>
<evidence type="ECO:0000256" key="2">
    <source>
        <dbReference type="ARBA" id="ARBA00011903"/>
    </source>
</evidence>
<evidence type="ECO:0000256" key="9">
    <source>
        <dbReference type="SAM" id="MobiDB-lite"/>
    </source>
</evidence>
<sequence>MPKLSTNSAIMMQKNPNSPSAEAYRSLRFNIDCSVFGREAKVVTITSSSRGEGKTTTAINLAVAYAQTGKKVILVDADLRNPSIHLSFGGDNGSGLTNYLAQQNTLNEIVRQSMIENLSILTSGPIPQNPSGLLASSQMDVLLAELRANYDMVIVDTTSILTLTDAKIMATKCDGTLLIVKFGKLKRGIAKKVKEELHLAKVNLIGVVMNEMKNEHAASYL</sequence>
<dbReference type="EC" id="2.7.10.2" evidence="2"/>
<keyword evidence="5" id="KW-0418">Kinase</keyword>
<evidence type="ECO:0000256" key="3">
    <source>
        <dbReference type="ARBA" id="ARBA00022679"/>
    </source>
</evidence>
<comment type="caution">
    <text evidence="11">The sequence shown here is derived from an EMBL/GenBank/DDBJ whole genome shotgun (WGS) entry which is preliminary data.</text>
</comment>
<dbReference type="PANTHER" id="PTHR32309:SF13">
    <property type="entry name" value="FERRIC ENTEROBACTIN TRANSPORT PROTEIN FEPE"/>
    <property type="match status" value="1"/>
</dbReference>